<protein>
    <recommendedName>
        <fullName evidence="1">N-acetyltransferase domain-containing protein</fullName>
    </recommendedName>
</protein>
<feature type="domain" description="N-acetyltransferase" evidence="1">
    <location>
        <begin position="1"/>
        <end position="148"/>
    </location>
</feature>
<evidence type="ECO:0000259" key="1">
    <source>
        <dbReference type="PROSITE" id="PS51186"/>
    </source>
</evidence>
<dbReference type="AlphaFoldDB" id="A0A0H2MIJ5"/>
<dbReference type="PROSITE" id="PS51186">
    <property type="entry name" value="GNAT"/>
    <property type="match status" value="1"/>
</dbReference>
<evidence type="ECO:0000313" key="2">
    <source>
        <dbReference type="EMBL" id="KLN61971.1"/>
    </source>
</evidence>
<dbReference type="InterPro" id="IPR016181">
    <property type="entry name" value="Acyl_CoA_acyltransferase"/>
</dbReference>
<name>A0A0H2MIJ5_9PROT</name>
<organism evidence="2 3">
    <name type="scientific">Kiloniella spongiae</name>
    <dbReference type="NCBI Taxonomy" id="1489064"/>
    <lineage>
        <taxon>Bacteria</taxon>
        <taxon>Pseudomonadati</taxon>
        <taxon>Pseudomonadota</taxon>
        <taxon>Alphaproteobacteria</taxon>
        <taxon>Rhodospirillales</taxon>
        <taxon>Kiloniellaceae</taxon>
        <taxon>Kiloniella</taxon>
    </lineage>
</organism>
<dbReference type="STRING" id="1489064.WH96_06125"/>
<dbReference type="InterPro" id="IPR052829">
    <property type="entry name" value="N-acetyltransferase_domain"/>
</dbReference>
<dbReference type="CDD" id="cd04301">
    <property type="entry name" value="NAT_SF"/>
    <property type="match status" value="1"/>
</dbReference>
<dbReference type="EMBL" id="LAQL01000003">
    <property type="protein sequence ID" value="KLN61971.1"/>
    <property type="molecule type" value="Genomic_DNA"/>
</dbReference>
<sequence>MAESDYPIWRDHGIKTYAADKAQSGYSPENALKLSEESYTTGLPKGLNTPDNYIFTIMNSSEQPVGTLWFAVKEHYGKKTAFIYDIEINLAERGKGLGKATMLALEEEVKKLGINKIGLHVFAFNKTAHALYASLGYKTTDINMEKAI</sequence>
<accession>A0A0H2MIJ5</accession>
<reference evidence="2 3" key="1">
    <citation type="submission" date="2015-03" db="EMBL/GenBank/DDBJ databases">
        <title>Genome Sequence of Kiloniella spongiae MEBiC09566, isolated from a marine sponge.</title>
        <authorList>
            <person name="Shao Z."/>
            <person name="Wang L."/>
            <person name="Li X."/>
        </authorList>
    </citation>
    <scope>NUCLEOTIDE SEQUENCE [LARGE SCALE GENOMIC DNA]</scope>
    <source>
        <strain evidence="2 3">MEBiC09566</strain>
    </source>
</reference>
<dbReference type="PANTHER" id="PTHR43259:SF1">
    <property type="entry name" value="N-ACETYLTRANSFERASE DOMAIN-CONTAINING PROTEIN"/>
    <property type="match status" value="1"/>
</dbReference>
<keyword evidence="3" id="KW-1185">Reference proteome</keyword>
<proteinExistence type="predicted"/>
<dbReference type="Gene3D" id="3.40.630.30">
    <property type="match status" value="1"/>
</dbReference>
<dbReference type="InterPro" id="IPR000182">
    <property type="entry name" value="GNAT_dom"/>
</dbReference>
<dbReference type="Proteomes" id="UP000035444">
    <property type="component" value="Unassembled WGS sequence"/>
</dbReference>
<dbReference type="Pfam" id="PF00583">
    <property type="entry name" value="Acetyltransf_1"/>
    <property type="match status" value="1"/>
</dbReference>
<evidence type="ECO:0000313" key="3">
    <source>
        <dbReference type="Proteomes" id="UP000035444"/>
    </source>
</evidence>
<dbReference type="SUPFAM" id="SSF55729">
    <property type="entry name" value="Acyl-CoA N-acyltransferases (Nat)"/>
    <property type="match status" value="1"/>
</dbReference>
<dbReference type="GO" id="GO:0016747">
    <property type="term" value="F:acyltransferase activity, transferring groups other than amino-acyl groups"/>
    <property type="evidence" value="ECO:0007669"/>
    <property type="project" value="InterPro"/>
</dbReference>
<comment type="caution">
    <text evidence="2">The sequence shown here is derived from an EMBL/GenBank/DDBJ whole genome shotgun (WGS) entry which is preliminary data.</text>
</comment>
<dbReference type="PANTHER" id="PTHR43259">
    <property type="entry name" value="SPT10P"/>
    <property type="match status" value="1"/>
</dbReference>
<gene>
    <name evidence="2" type="ORF">WH96_06125</name>
</gene>